<reference evidence="1 2" key="1">
    <citation type="submission" date="2020-08" db="EMBL/GenBank/DDBJ databases">
        <title>Genomic Encyclopedia of Type Strains, Phase IV (KMG-IV): sequencing the most valuable type-strain genomes for metagenomic binning, comparative biology and taxonomic classification.</title>
        <authorList>
            <person name="Goeker M."/>
        </authorList>
    </citation>
    <scope>NUCLEOTIDE SEQUENCE [LARGE SCALE GENOMIC DNA]</scope>
    <source>
        <strain evidence="1 2">DSM 21769</strain>
    </source>
</reference>
<dbReference type="EMBL" id="JACHHJ010000004">
    <property type="protein sequence ID" value="MBB6450665.1"/>
    <property type="molecule type" value="Genomic_DNA"/>
</dbReference>
<evidence type="ECO:0000313" key="2">
    <source>
        <dbReference type="Proteomes" id="UP000568839"/>
    </source>
</evidence>
<evidence type="ECO:0000313" key="1">
    <source>
        <dbReference type="EMBL" id="MBB6450665.1"/>
    </source>
</evidence>
<dbReference type="RefSeq" id="WP_184404742.1">
    <property type="nucleotide sequence ID" value="NZ_JACHHJ010000004.1"/>
</dbReference>
<gene>
    <name evidence="1" type="ORF">HNR44_002655</name>
</gene>
<protein>
    <submittedName>
        <fullName evidence="1">Uncharacterized protein</fullName>
    </submittedName>
</protein>
<name>A0A841Q0E3_9BACL</name>
<dbReference type="AlphaFoldDB" id="A0A841Q0E3"/>
<organism evidence="1 2">
    <name type="scientific">Geomicrobium halophilum</name>
    <dbReference type="NCBI Taxonomy" id="549000"/>
    <lineage>
        <taxon>Bacteria</taxon>
        <taxon>Bacillati</taxon>
        <taxon>Bacillota</taxon>
        <taxon>Bacilli</taxon>
        <taxon>Bacillales</taxon>
        <taxon>Geomicrobium</taxon>
    </lineage>
</organism>
<comment type="caution">
    <text evidence="1">The sequence shown here is derived from an EMBL/GenBank/DDBJ whole genome shotgun (WGS) entry which is preliminary data.</text>
</comment>
<sequence length="46" mass="5664">MMKVNEKPLFESYRKLSNKRSQKLKTKQWELSKRKKLIIENQRNKG</sequence>
<dbReference type="Proteomes" id="UP000568839">
    <property type="component" value="Unassembled WGS sequence"/>
</dbReference>
<proteinExistence type="predicted"/>
<keyword evidence="2" id="KW-1185">Reference proteome</keyword>
<accession>A0A841Q0E3</accession>